<dbReference type="PANTHER" id="PTHR43201">
    <property type="entry name" value="ACYL-COA SYNTHETASE"/>
    <property type="match status" value="1"/>
</dbReference>
<dbReference type="Pfam" id="PF13193">
    <property type="entry name" value="AMP-binding_C"/>
    <property type="match status" value="1"/>
</dbReference>
<dbReference type="GO" id="GO:0031956">
    <property type="term" value="F:medium-chain fatty acid-CoA ligase activity"/>
    <property type="evidence" value="ECO:0007669"/>
    <property type="project" value="TreeGrafter"/>
</dbReference>
<dbReference type="InterPro" id="IPR045851">
    <property type="entry name" value="AMP-bd_C_sf"/>
</dbReference>
<dbReference type="PANTHER" id="PTHR43201:SF5">
    <property type="entry name" value="MEDIUM-CHAIN ACYL-COA LIGASE ACSF2, MITOCHONDRIAL"/>
    <property type="match status" value="1"/>
</dbReference>
<dbReference type="SUPFAM" id="SSF56801">
    <property type="entry name" value="Acetyl-CoA synthetase-like"/>
    <property type="match status" value="1"/>
</dbReference>
<reference evidence="5 6" key="1">
    <citation type="journal article" date="2018" name="J. Microbiol.">
        <title>Baekduia soli gen. nov., sp. nov., a novel bacterium isolated from the soil of Baekdu Mountain and proposal of a novel family name, Baekduiaceae fam. nov.</title>
        <authorList>
            <person name="An D.S."/>
            <person name="Siddiqi M.Z."/>
            <person name="Kim K.H."/>
            <person name="Yu H.S."/>
            <person name="Im W.T."/>
        </authorList>
    </citation>
    <scope>NUCLEOTIDE SEQUENCE [LARGE SCALE GENOMIC DNA]</scope>
    <source>
        <strain evidence="5 6">BR7-21</strain>
    </source>
</reference>
<dbReference type="InterPro" id="IPR025110">
    <property type="entry name" value="AMP-bd_C"/>
</dbReference>
<dbReference type="Pfam" id="PF00501">
    <property type="entry name" value="AMP-binding"/>
    <property type="match status" value="1"/>
</dbReference>
<dbReference type="InterPro" id="IPR000873">
    <property type="entry name" value="AMP-dep_synth/lig_dom"/>
</dbReference>
<dbReference type="KEGG" id="bsol:FSW04_24970"/>
<name>A0A5B8UCV2_9ACTN</name>
<dbReference type="EMBL" id="CP042430">
    <property type="protein sequence ID" value="QEC50511.1"/>
    <property type="molecule type" value="Genomic_DNA"/>
</dbReference>
<evidence type="ECO:0000256" key="1">
    <source>
        <dbReference type="ARBA" id="ARBA00006432"/>
    </source>
</evidence>
<dbReference type="Proteomes" id="UP000321805">
    <property type="component" value="Chromosome"/>
</dbReference>
<feature type="domain" description="AMP-dependent synthetase/ligase" evidence="3">
    <location>
        <begin position="16"/>
        <end position="402"/>
    </location>
</feature>
<organism evidence="5 6">
    <name type="scientific">Baekduia soli</name>
    <dbReference type="NCBI Taxonomy" id="496014"/>
    <lineage>
        <taxon>Bacteria</taxon>
        <taxon>Bacillati</taxon>
        <taxon>Actinomycetota</taxon>
        <taxon>Thermoleophilia</taxon>
        <taxon>Solirubrobacterales</taxon>
        <taxon>Baekduiaceae</taxon>
        <taxon>Baekduia</taxon>
    </lineage>
</organism>
<dbReference type="InterPro" id="IPR042099">
    <property type="entry name" value="ANL_N_sf"/>
</dbReference>
<dbReference type="Gene3D" id="3.40.50.12780">
    <property type="entry name" value="N-terminal domain of ligase-like"/>
    <property type="match status" value="1"/>
</dbReference>
<proteinExistence type="inferred from homology"/>
<dbReference type="OrthoDB" id="9803968at2"/>
<gene>
    <name evidence="5" type="ORF">FSW04_24970</name>
</gene>
<dbReference type="RefSeq" id="WP_146923217.1">
    <property type="nucleotide sequence ID" value="NZ_CP042430.1"/>
</dbReference>
<evidence type="ECO:0000259" key="3">
    <source>
        <dbReference type="Pfam" id="PF00501"/>
    </source>
</evidence>
<evidence type="ECO:0000259" key="4">
    <source>
        <dbReference type="Pfam" id="PF13193"/>
    </source>
</evidence>
<dbReference type="Gene3D" id="3.30.300.30">
    <property type="match status" value="1"/>
</dbReference>
<evidence type="ECO:0000256" key="2">
    <source>
        <dbReference type="ARBA" id="ARBA00022598"/>
    </source>
</evidence>
<dbReference type="GO" id="GO:0006631">
    <property type="term" value="P:fatty acid metabolic process"/>
    <property type="evidence" value="ECO:0007669"/>
    <property type="project" value="TreeGrafter"/>
</dbReference>
<feature type="domain" description="AMP-binding enzyme C-terminal" evidence="4">
    <location>
        <begin position="453"/>
        <end position="525"/>
    </location>
</feature>
<protein>
    <submittedName>
        <fullName evidence="5">AMP-binding protein</fullName>
    </submittedName>
</protein>
<evidence type="ECO:0000313" key="6">
    <source>
        <dbReference type="Proteomes" id="UP000321805"/>
    </source>
</evidence>
<accession>A0A5B8UCV2</accession>
<keyword evidence="6" id="KW-1185">Reference proteome</keyword>
<keyword evidence="2" id="KW-0436">Ligase</keyword>
<sequence length="550" mass="59520">MTIWAHATTMGDLLMRSAERRPDHDALVFPGTRFTYAQVRERALSQARSLAALGVGPGDRVGLLMPNCPDFVFAFFGIQLLGAVAVPINTRFRARELRYVADNADLVVLLTSDIVDDAVDFVARLTEALPGLPEAADPLALALPEAPQLRTVVLVGDKEPAGLLPRRAFEALADRVGEADVLAARARVRLRDVGIMLFTSGTTAEPKGCLLTHESIVRGWSAVASILRITEDDRIWDALPLFHMSCLGPLLFAFDLGATLISMPHFEPGAALELIAAERATWLYSVFPPIAMGLIKHPAFATTDLSRVRGLLNVAPVDTLLLLQEAFAPAVQIGGHFGMTECSGPITCNEWDATLHQRTATCGAAIPGIEVRVVDPETEQPVAPGVPGELQIRGSCLFEGYHKDPEKSAAVLTEDGWLRSGDSGTMDADGMVTYTGRIKDMMKVGGENVAPAEIESHLSTHPDIKLVQVVGVRDERLDEVPAAFVELVPGATMTAGEVVAFCDGQIASFKMPRHVRFVTEWPMSATKIQKFRLREQLLAELAPAEQETRA</sequence>
<evidence type="ECO:0000313" key="5">
    <source>
        <dbReference type="EMBL" id="QEC50511.1"/>
    </source>
</evidence>
<comment type="similarity">
    <text evidence="1">Belongs to the ATP-dependent AMP-binding enzyme family.</text>
</comment>
<dbReference type="AlphaFoldDB" id="A0A5B8UCV2"/>